<feature type="domain" description="FAD/NAD(P)-binding" evidence="1">
    <location>
        <begin position="11"/>
        <end position="337"/>
    </location>
</feature>
<proteinExistence type="predicted"/>
<dbReference type="InterPro" id="IPR036188">
    <property type="entry name" value="FAD/NAD-bd_sf"/>
</dbReference>
<dbReference type="AlphaFoldDB" id="A0A9P6IDI1"/>
<dbReference type="Pfam" id="PF07992">
    <property type="entry name" value="Pyr_redox_2"/>
    <property type="match status" value="1"/>
</dbReference>
<reference evidence="2" key="2">
    <citation type="submission" date="2020-11" db="EMBL/GenBank/DDBJ databases">
        <title>Whole genome sequencing of Colletotrichum sp.</title>
        <authorList>
            <person name="Li H."/>
        </authorList>
    </citation>
    <scope>NUCLEOTIDE SEQUENCE</scope>
    <source>
        <strain evidence="2">CkLH20</strain>
    </source>
</reference>
<dbReference type="SUPFAM" id="SSF51905">
    <property type="entry name" value="FAD/NAD(P)-binding domain"/>
    <property type="match status" value="2"/>
</dbReference>
<comment type="caution">
    <text evidence="2">The sequence shown here is derived from an EMBL/GenBank/DDBJ whole genome shotgun (WGS) entry which is preliminary data.</text>
</comment>
<dbReference type="Proteomes" id="UP000781932">
    <property type="component" value="Unassembled WGS sequence"/>
</dbReference>
<keyword evidence="3" id="KW-1185">Reference proteome</keyword>
<sequence length="419" mass="45638">MGSLPTVPPFKVFVAGTSYAGMSTALNLLDLSKGESPRLAHSPYEHHPDFKNVPVEITIADERDGFFHLIGSPLAFADPAYAAKSWVKFQDIPALQRPNVRFIQGSVSKVDPATKTATVLDHVTKQPQDHSYDFFIGATGLRRAFPVVPQSLTRKQFLLEAEEQIHAVRNAPDGVVIVGGGAVGIEMAAELKLIEPSTKVTLVHSRDKLLSSEGLSDECKDKALELTREAGVECLMSTRVKETRKLEPATPNGRARYEVEFTNGDKLVASEVVMAISRQVPSTDYVPAAAKDDEGYVNIHPNLIFSSDIPNAADHVAVGDIAKWSGIKRCGTAMHHGHMAAINVHQLMLAKLTDGTHKPKFFELGHVDPMIGLAIGKKAVASSPTSGTQWGEDVMHSYFRDDLGFDICWNHMKLGKADN</sequence>
<dbReference type="InterPro" id="IPR023753">
    <property type="entry name" value="FAD/NAD-binding_dom"/>
</dbReference>
<dbReference type="PANTHER" id="PTHR43735:SF24">
    <property type="entry name" value="NUCLEOTIDE-DISULPHIDE OXIDOREDUCTASE AMID-LIKE, PUTATIVE (AFU_ORTHOLOGUE AFUA_1G17180)-RELATED"/>
    <property type="match status" value="1"/>
</dbReference>
<dbReference type="GeneID" id="62159841"/>
<dbReference type="GO" id="GO:0005737">
    <property type="term" value="C:cytoplasm"/>
    <property type="evidence" value="ECO:0007669"/>
    <property type="project" value="TreeGrafter"/>
</dbReference>
<dbReference type="GO" id="GO:0004174">
    <property type="term" value="F:electron-transferring-flavoprotein dehydrogenase activity"/>
    <property type="evidence" value="ECO:0007669"/>
    <property type="project" value="TreeGrafter"/>
</dbReference>
<organism evidence="2 3">
    <name type="scientific">Colletotrichum karsti</name>
    <dbReference type="NCBI Taxonomy" id="1095194"/>
    <lineage>
        <taxon>Eukaryota</taxon>
        <taxon>Fungi</taxon>
        <taxon>Dikarya</taxon>
        <taxon>Ascomycota</taxon>
        <taxon>Pezizomycotina</taxon>
        <taxon>Sordariomycetes</taxon>
        <taxon>Hypocreomycetidae</taxon>
        <taxon>Glomerellales</taxon>
        <taxon>Glomerellaceae</taxon>
        <taxon>Colletotrichum</taxon>
        <taxon>Colletotrichum boninense species complex</taxon>
    </lineage>
</organism>
<dbReference type="EMBL" id="JAATWM020000010">
    <property type="protein sequence ID" value="KAF9878556.1"/>
    <property type="molecule type" value="Genomic_DNA"/>
</dbReference>
<accession>A0A9P6IDI1</accession>
<name>A0A9P6IDI1_9PEZI</name>
<dbReference type="PRINTS" id="PR00368">
    <property type="entry name" value="FADPNR"/>
</dbReference>
<dbReference type="RefSeq" id="XP_038748017.1">
    <property type="nucleotide sequence ID" value="XM_038886767.1"/>
</dbReference>
<dbReference type="PANTHER" id="PTHR43735">
    <property type="entry name" value="APOPTOSIS-INDUCING FACTOR 1"/>
    <property type="match status" value="1"/>
</dbReference>
<evidence type="ECO:0000259" key="1">
    <source>
        <dbReference type="Pfam" id="PF07992"/>
    </source>
</evidence>
<reference evidence="2" key="1">
    <citation type="submission" date="2020-03" db="EMBL/GenBank/DDBJ databases">
        <authorList>
            <person name="He L."/>
        </authorList>
    </citation>
    <scope>NUCLEOTIDE SEQUENCE</scope>
    <source>
        <strain evidence="2">CkLH20</strain>
    </source>
</reference>
<evidence type="ECO:0000313" key="3">
    <source>
        <dbReference type="Proteomes" id="UP000781932"/>
    </source>
</evidence>
<dbReference type="Gene3D" id="3.50.50.100">
    <property type="match status" value="1"/>
</dbReference>
<protein>
    <recommendedName>
        <fullName evidence="1">FAD/NAD(P)-binding domain-containing protein</fullName>
    </recommendedName>
</protein>
<evidence type="ECO:0000313" key="2">
    <source>
        <dbReference type="EMBL" id="KAF9878556.1"/>
    </source>
</evidence>
<dbReference type="OrthoDB" id="202203at2759"/>
<gene>
    <name evidence="2" type="ORF">CkaCkLH20_04048</name>
</gene>
<dbReference type="GO" id="GO:0050660">
    <property type="term" value="F:flavin adenine dinucleotide binding"/>
    <property type="evidence" value="ECO:0007669"/>
    <property type="project" value="TreeGrafter"/>
</dbReference>